<sequence>MKIFIVGSTGRVGKSLIKSLSTTDYQIYAGARKIEQVPEYDNVNAVHFDVDWTPEEMSKQLQGMDLVINVSGSGGKSLLKVDLYGAVKLMQATEKAGVKRFILLSTIFSLQPEKWIGAGFDALKDYYIAKHFADLYLTKETTLDYTIIQPGALTEEEGTGLIDINDGVSASNTIEDVADTIKELVTTDRSIGQVISMHNGKTPIRKALDSL</sequence>
<dbReference type="AlphaFoldDB" id="A0A084A995"/>
<organism evidence="2 3">
    <name type="scientific">Lactococcus cremoris subsp. cremoris GE214</name>
    <dbReference type="NCBI Taxonomy" id="1415168"/>
    <lineage>
        <taxon>Bacteria</taxon>
        <taxon>Bacillati</taxon>
        <taxon>Bacillota</taxon>
        <taxon>Bacilli</taxon>
        <taxon>Lactobacillales</taxon>
        <taxon>Streptococcaceae</taxon>
        <taxon>Lactococcus</taxon>
        <taxon>Lactococcus cremoris subsp. cremoris</taxon>
    </lineage>
</organism>
<evidence type="ECO:0000313" key="2">
    <source>
        <dbReference type="EMBL" id="KEY61874.1"/>
    </source>
</evidence>
<name>A0A084A995_LACLC</name>
<dbReference type="Gene3D" id="3.40.50.720">
    <property type="entry name" value="NAD(P)-binding Rossmann-like Domain"/>
    <property type="match status" value="1"/>
</dbReference>
<dbReference type="InterPro" id="IPR036291">
    <property type="entry name" value="NAD(P)-bd_dom_sf"/>
</dbReference>
<dbReference type="Proteomes" id="UP000028401">
    <property type="component" value="Unassembled WGS sequence"/>
</dbReference>
<dbReference type="CDD" id="cd05243">
    <property type="entry name" value="SDR_a5"/>
    <property type="match status" value="1"/>
</dbReference>
<comment type="caution">
    <text evidence="2">The sequence shown here is derived from an EMBL/GenBank/DDBJ whole genome shotgun (WGS) entry which is preliminary data.</text>
</comment>
<dbReference type="InterPro" id="IPR016040">
    <property type="entry name" value="NAD(P)-bd_dom"/>
</dbReference>
<dbReference type="PANTHER" id="PTHR15020:SF50">
    <property type="entry name" value="UPF0659 PROTEIN YMR090W"/>
    <property type="match status" value="1"/>
</dbReference>
<feature type="domain" description="NAD(P)-binding" evidence="1">
    <location>
        <begin position="7"/>
        <end position="187"/>
    </location>
</feature>
<dbReference type="PATRIC" id="fig|1415168.3.peg.2064"/>
<accession>A0A084A995</accession>
<proteinExistence type="predicted"/>
<evidence type="ECO:0000313" key="3">
    <source>
        <dbReference type="Proteomes" id="UP000028401"/>
    </source>
</evidence>
<dbReference type="PANTHER" id="PTHR15020">
    <property type="entry name" value="FLAVIN REDUCTASE-RELATED"/>
    <property type="match status" value="1"/>
</dbReference>
<dbReference type="Pfam" id="PF13460">
    <property type="entry name" value="NAD_binding_10"/>
    <property type="match status" value="1"/>
</dbReference>
<gene>
    <name evidence="2" type="ORF">U725_01989</name>
</gene>
<dbReference type="RefSeq" id="WP_042748622.1">
    <property type="nucleotide sequence ID" value="NZ_AZSI01000105.1"/>
</dbReference>
<dbReference type="EMBL" id="AZSI01000105">
    <property type="protein sequence ID" value="KEY61874.1"/>
    <property type="molecule type" value="Genomic_DNA"/>
</dbReference>
<evidence type="ECO:0000259" key="1">
    <source>
        <dbReference type="Pfam" id="PF13460"/>
    </source>
</evidence>
<reference evidence="2 3" key="1">
    <citation type="submission" date="2014-06" db="EMBL/GenBank/DDBJ databases">
        <title>Draft genome sequence of the putrescine producing strain Lactococcus lactis subsp cremoris GE214.</title>
        <authorList>
            <person name="Ladero V."/>
            <person name="Linares D.M."/>
            <person name="del Rio B."/>
            <person name="Mayo B."/>
            <person name="Martin M.C."/>
            <person name="Fernandez M."/>
            <person name="Alvarez M.A."/>
        </authorList>
    </citation>
    <scope>NUCLEOTIDE SEQUENCE [LARGE SCALE GENOMIC DNA]</scope>
    <source>
        <strain evidence="2 3">GE214</strain>
    </source>
</reference>
<dbReference type="SUPFAM" id="SSF51735">
    <property type="entry name" value="NAD(P)-binding Rossmann-fold domains"/>
    <property type="match status" value="1"/>
</dbReference>
<protein>
    <submittedName>
        <fullName evidence="2">Oxidoreductase</fullName>
    </submittedName>
</protein>